<proteinExistence type="predicted"/>
<name>A0A382YGI2_9ZZZZ</name>
<dbReference type="AlphaFoldDB" id="A0A382YGI2"/>
<sequence length="92" mass="10273">VHIVVGKVRCEEFVEQLLHLWHGELLAGLDGALASKRHRNAFVLVISGAHKLRTVGQLIDHFAERALGVEVTVRIRHRVHDHGVSAEGLDFE</sequence>
<organism evidence="1">
    <name type="scientific">marine metagenome</name>
    <dbReference type="NCBI Taxonomy" id="408172"/>
    <lineage>
        <taxon>unclassified sequences</taxon>
        <taxon>metagenomes</taxon>
        <taxon>ecological metagenomes</taxon>
    </lineage>
</organism>
<reference evidence="1" key="1">
    <citation type="submission" date="2018-05" db="EMBL/GenBank/DDBJ databases">
        <authorList>
            <person name="Lanie J.A."/>
            <person name="Ng W.-L."/>
            <person name="Kazmierczak K.M."/>
            <person name="Andrzejewski T.M."/>
            <person name="Davidsen T.M."/>
            <person name="Wayne K.J."/>
            <person name="Tettelin H."/>
            <person name="Glass J.I."/>
            <person name="Rusch D."/>
            <person name="Podicherti R."/>
            <person name="Tsui H.-C.T."/>
            <person name="Winkler M.E."/>
        </authorList>
    </citation>
    <scope>NUCLEOTIDE SEQUENCE</scope>
</reference>
<gene>
    <name evidence="1" type="ORF">METZ01_LOCUS435270</name>
</gene>
<feature type="non-terminal residue" evidence="1">
    <location>
        <position position="1"/>
    </location>
</feature>
<protein>
    <submittedName>
        <fullName evidence="1">Uncharacterized protein</fullName>
    </submittedName>
</protein>
<evidence type="ECO:0000313" key="1">
    <source>
        <dbReference type="EMBL" id="SVD82416.1"/>
    </source>
</evidence>
<accession>A0A382YGI2</accession>
<feature type="non-terminal residue" evidence="1">
    <location>
        <position position="92"/>
    </location>
</feature>
<dbReference type="EMBL" id="UINC01175672">
    <property type="protein sequence ID" value="SVD82416.1"/>
    <property type="molecule type" value="Genomic_DNA"/>
</dbReference>